<comment type="caution">
    <text evidence="2">The sequence shown here is derived from an EMBL/GenBank/DDBJ whole genome shotgun (WGS) entry which is preliminary data.</text>
</comment>
<evidence type="ECO:0000313" key="2">
    <source>
        <dbReference type="EMBL" id="GFB11433.1"/>
    </source>
</evidence>
<evidence type="ECO:0000256" key="1">
    <source>
        <dbReference type="SAM" id="MobiDB-lite"/>
    </source>
</evidence>
<organism evidence="2">
    <name type="scientific">Tanacetum cinerariifolium</name>
    <name type="common">Dalmatian daisy</name>
    <name type="synonym">Chrysanthemum cinerariifolium</name>
    <dbReference type="NCBI Taxonomy" id="118510"/>
    <lineage>
        <taxon>Eukaryota</taxon>
        <taxon>Viridiplantae</taxon>
        <taxon>Streptophyta</taxon>
        <taxon>Embryophyta</taxon>
        <taxon>Tracheophyta</taxon>
        <taxon>Spermatophyta</taxon>
        <taxon>Magnoliopsida</taxon>
        <taxon>eudicotyledons</taxon>
        <taxon>Gunneridae</taxon>
        <taxon>Pentapetalae</taxon>
        <taxon>asterids</taxon>
        <taxon>campanulids</taxon>
        <taxon>Asterales</taxon>
        <taxon>Asteraceae</taxon>
        <taxon>Asteroideae</taxon>
        <taxon>Anthemideae</taxon>
        <taxon>Anthemidinae</taxon>
        <taxon>Tanacetum</taxon>
    </lineage>
</organism>
<gene>
    <name evidence="2" type="ORF">Tci_683404</name>
</gene>
<sequence>ESPLLGVNTPRSDEDRLELMELTVFLLPKVKKVNDVTRLQALVDKKKVVVTEAIIREALRLDDAEGVDCLPNKEIFAKLARMGYEKPSTKLMFYKAFFLSQVGKGFSRVAIPLFESMLVEQEMDEEGDADKHVEEVDTGDAAHGDVSAARGEVPIVTEEPSVPSPTPPTPPPQSPQDIPSISQ</sequence>
<dbReference type="EMBL" id="BKCJ010555061">
    <property type="protein sequence ID" value="GFB11433.1"/>
    <property type="molecule type" value="Genomic_DNA"/>
</dbReference>
<feature type="compositionally biased region" description="Basic and acidic residues" evidence="1">
    <location>
        <begin position="129"/>
        <end position="143"/>
    </location>
</feature>
<evidence type="ECO:0008006" key="3">
    <source>
        <dbReference type="Google" id="ProtNLM"/>
    </source>
</evidence>
<feature type="non-terminal residue" evidence="2">
    <location>
        <position position="183"/>
    </location>
</feature>
<reference evidence="2" key="1">
    <citation type="journal article" date="2019" name="Sci. Rep.">
        <title>Draft genome of Tanacetum cinerariifolium, the natural source of mosquito coil.</title>
        <authorList>
            <person name="Yamashiro T."/>
            <person name="Shiraishi A."/>
            <person name="Satake H."/>
            <person name="Nakayama K."/>
        </authorList>
    </citation>
    <scope>NUCLEOTIDE SEQUENCE</scope>
</reference>
<feature type="region of interest" description="Disordered" evidence="1">
    <location>
        <begin position="122"/>
        <end position="183"/>
    </location>
</feature>
<name>A0A699KXZ7_TANCI</name>
<accession>A0A699KXZ7</accession>
<feature type="compositionally biased region" description="Pro residues" evidence="1">
    <location>
        <begin position="162"/>
        <end position="174"/>
    </location>
</feature>
<dbReference type="AlphaFoldDB" id="A0A699KXZ7"/>
<proteinExistence type="predicted"/>
<protein>
    <recommendedName>
        <fullName evidence="3">Synaptobrevin, longin-like domain protein</fullName>
    </recommendedName>
</protein>
<feature type="non-terminal residue" evidence="2">
    <location>
        <position position="1"/>
    </location>
</feature>